<evidence type="ECO:0000256" key="8">
    <source>
        <dbReference type="ARBA" id="ARBA00022842"/>
    </source>
</evidence>
<evidence type="ECO:0000256" key="11">
    <source>
        <dbReference type="PIRNR" id="PIRNR001563"/>
    </source>
</evidence>
<dbReference type="GO" id="GO:0004326">
    <property type="term" value="F:tetrahydrofolylpolyglutamate synthase activity"/>
    <property type="evidence" value="ECO:0007669"/>
    <property type="project" value="UniProtKB-EC"/>
</dbReference>
<evidence type="ECO:0000256" key="5">
    <source>
        <dbReference type="ARBA" id="ARBA00022723"/>
    </source>
</evidence>
<name>A0A1G8HHS7_9CLOT</name>
<proteinExistence type="inferred from homology"/>
<evidence type="ECO:0000259" key="13">
    <source>
        <dbReference type="Pfam" id="PF02875"/>
    </source>
</evidence>
<dbReference type="Pfam" id="PF08245">
    <property type="entry name" value="Mur_ligase_M"/>
    <property type="match status" value="1"/>
</dbReference>
<comment type="cofactor">
    <cofactor evidence="1">
        <name>Mg(2+)</name>
        <dbReference type="ChEBI" id="CHEBI:18420"/>
    </cofactor>
</comment>
<evidence type="ECO:0000313" key="16">
    <source>
        <dbReference type="Proteomes" id="UP000183255"/>
    </source>
</evidence>
<dbReference type="EMBL" id="FNDZ01000001">
    <property type="protein sequence ID" value="SDI06000.1"/>
    <property type="molecule type" value="Genomic_DNA"/>
</dbReference>
<dbReference type="PROSITE" id="PS01012">
    <property type="entry name" value="FOLYLPOLYGLU_SYNT_2"/>
    <property type="match status" value="1"/>
</dbReference>
<keyword evidence="5" id="KW-0479">Metal-binding</keyword>
<evidence type="ECO:0000256" key="3">
    <source>
        <dbReference type="ARBA" id="ARBA00013025"/>
    </source>
</evidence>
<evidence type="ECO:0000256" key="10">
    <source>
        <dbReference type="ARBA" id="ARBA00047493"/>
    </source>
</evidence>
<protein>
    <recommendedName>
        <fullName evidence="3">tetrahydrofolate synthase</fullName>
        <ecNumber evidence="3">6.3.2.17</ecNumber>
    </recommendedName>
    <alternativeName>
        <fullName evidence="9">Tetrahydrofolylpolyglutamate synthase</fullName>
    </alternativeName>
</protein>
<dbReference type="SUPFAM" id="SSF53244">
    <property type="entry name" value="MurD-like peptide ligases, peptide-binding domain"/>
    <property type="match status" value="1"/>
</dbReference>
<dbReference type="NCBIfam" id="TIGR01499">
    <property type="entry name" value="folC"/>
    <property type="match status" value="1"/>
</dbReference>
<dbReference type="Gene3D" id="3.90.190.20">
    <property type="entry name" value="Mur ligase, C-terminal domain"/>
    <property type="match status" value="1"/>
</dbReference>
<keyword evidence="12" id="KW-0175">Coiled coil</keyword>
<sequence length="455" mass="51809">MNYEEALSYIENTQKFGSILGLERIAKLLEMMGNPQKKLKFIHVAGTNGKGSTCAFMQSVLTQAGYKVGMYTSPSFLRFTDRIRISKEEMNEERMAEIMTRIKYNIDEMVLSGLQSPTEFEIITALGLVYFYEENCDLVILEVGLGGRLDSTNVIDAPLVSVITPIDFDHMDILGSTIEEIAGEKAGILKAGSELVLYPQKKEAEKVILKKAEELQIPVHRVSFRDSRVLKFDGLYQKFSYEGEEYRLSILGEHQVKNAVVAIEALYALEKHGFRVPHETLVRGLSVAKWPGRFEILQKEPAVIIDGAHNLQGVQVLKSNLMKYYRGKKIIFILGVLKDKMYKEMIRELLPLAKSFNLITVNNERALSAEIISEEIRKVEEEIQEESATKEASLKKKRRKEFDFEEASYVKKECFMNIEEAVDSALHEAEPDDIICALGSLYYIPEVHRYFGEED</sequence>
<comment type="similarity">
    <text evidence="2 11">Belongs to the folylpolyglutamate synthase family.</text>
</comment>
<dbReference type="GO" id="GO:0005524">
    <property type="term" value="F:ATP binding"/>
    <property type="evidence" value="ECO:0007669"/>
    <property type="project" value="UniProtKB-KW"/>
</dbReference>
<dbReference type="InterPro" id="IPR013221">
    <property type="entry name" value="Mur_ligase_cen"/>
</dbReference>
<dbReference type="GO" id="GO:0005737">
    <property type="term" value="C:cytoplasm"/>
    <property type="evidence" value="ECO:0007669"/>
    <property type="project" value="TreeGrafter"/>
</dbReference>
<keyword evidence="6 11" id="KW-0547">Nucleotide-binding</keyword>
<dbReference type="Pfam" id="PF02875">
    <property type="entry name" value="Mur_ligase_C"/>
    <property type="match status" value="1"/>
</dbReference>
<dbReference type="PANTHER" id="PTHR11136:SF0">
    <property type="entry name" value="DIHYDROFOLATE SYNTHETASE-RELATED"/>
    <property type="match status" value="1"/>
</dbReference>
<evidence type="ECO:0000256" key="1">
    <source>
        <dbReference type="ARBA" id="ARBA00001946"/>
    </source>
</evidence>
<keyword evidence="4 11" id="KW-0436">Ligase</keyword>
<feature type="domain" description="Mur ligase central" evidence="14">
    <location>
        <begin position="44"/>
        <end position="265"/>
    </location>
</feature>
<evidence type="ECO:0000256" key="6">
    <source>
        <dbReference type="ARBA" id="ARBA00022741"/>
    </source>
</evidence>
<accession>A0A1G8HHS7</accession>
<dbReference type="InterPro" id="IPR036615">
    <property type="entry name" value="Mur_ligase_C_dom_sf"/>
</dbReference>
<dbReference type="GO" id="GO:0046872">
    <property type="term" value="F:metal ion binding"/>
    <property type="evidence" value="ECO:0007669"/>
    <property type="project" value="UniProtKB-KW"/>
</dbReference>
<evidence type="ECO:0000259" key="14">
    <source>
        <dbReference type="Pfam" id="PF08245"/>
    </source>
</evidence>
<keyword evidence="7 11" id="KW-0067">ATP-binding</keyword>
<dbReference type="InterPro" id="IPR036565">
    <property type="entry name" value="Mur-like_cat_sf"/>
</dbReference>
<reference evidence="15 16" key="1">
    <citation type="submission" date="2016-10" db="EMBL/GenBank/DDBJ databases">
        <authorList>
            <person name="de Groot N.N."/>
        </authorList>
    </citation>
    <scope>NUCLEOTIDE SEQUENCE [LARGE SCALE GENOMIC DNA]</scope>
    <source>
        <strain evidence="15 16">CGMCC 1.5058</strain>
    </source>
</reference>
<evidence type="ECO:0000256" key="7">
    <source>
        <dbReference type="ARBA" id="ARBA00022840"/>
    </source>
</evidence>
<dbReference type="GO" id="GO:0008841">
    <property type="term" value="F:dihydrofolate synthase activity"/>
    <property type="evidence" value="ECO:0007669"/>
    <property type="project" value="TreeGrafter"/>
</dbReference>
<dbReference type="AlphaFoldDB" id="A0A1G8HHS7"/>
<organism evidence="15 16">
    <name type="scientific">Proteiniclasticum ruminis</name>
    <dbReference type="NCBI Taxonomy" id="398199"/>
    <lineage>
        <taxon>Bacteria</taxon>
        <taxon>Bacillati</taxon>
        <taxon>Bacillota</taxon>
        <taxon>Clostridia</taxon>
        <taxon>Eubacteriales</taxon>
        <taxon>Clostridiaceae</taxon>
        <taxon>Proteiniclasticum</taxon>
    </lineage>
</organism>
<dbReference type="InterPro" id="IPR001645">
    <property type="entry name" value="Folylpolyglutamate_synth"/>
</dbReference>
<dbReference type="PANTHER" id="PTHR11136">
    <property type="entry name" value="FOLYLPOLYGLUTAMATE SYNTHASE-RELATED"/>
    <property type="match status" value="1"/>
</dbReference>
<keyword evidence="8" id="KW-0460">Magnesium</keyword>
<comment type="catalytic activity">
    <reaction evidence="10">
        <text>(6S)-5,6,7,8-tetrahydrofolyl-(gamma-L-Glu)(n) + L-glutamate + ATP = (6S)-5,6,7,8-tetrahydrofolyl-(gamma-L-Glu)(n+1) + ADP + phosphate + H(+)</text>
        <dbReference type="Rhea" id="RHEA:10580"/>
        <dbReference type="Rhea" id="RHEA-COMP:14738"/>
        <dbReference type="Rhea" id="RHEA-COMP:14740"/>
        <dbReference type="ChEBI" id="CHEBI:15378"/>
        <dbReference type="ChEBI" id="CHEBI:29985"/>
        <dbReference type="ChEBI" id="CHEBI:30616"/>
        <dbReference type="ChEBI" id="CHEBI:43474"/>
        <dbReference type="ChEBI" id="CHEBI:141005"/>
        <dbReference type="ChEBI" id="CHEBI:456216"/>
        <dbReference type="EC" id="6.3.2.17"/>
    </reaction>
</comment>
<evidence type="ECO:0000256" key="9">
    <source>
        <dbReference type="ARBA" id="ARBA00030592"/>
    </source>
</evidence>
<dbReference type="PIRSF" id="PIRSF001563">
    <property type="entry name" value="Folylpolyglu_synth"/>
    <property type="match status" value="1"/>
</dbReference>
<feature type="coiled-coil region" evidence="12">
    <location>
        <begin position="369"/>
        <end position="396"/>
    </location>
</feature>
<dbReference type="InterPro" id="IPR018109">
    <property type="entry name" value="Folylpolyglutamate_synth_CS"/>
</dbReference>
<evidence type="ECO:0000256" key="12">
    <source>
        <dbReference type="SAM" id="Coils"/>
    </source>
</evidence>
<evidence type="ECO:0000256" key="2">
    <source>
        <dbReference type="ARBA" id="ARBA00008276"/>
    </source>
</evidence>
<dbReference type="InterPro" id="IPR004101">
    <property type="entry name" value="Mur_ligase_C"/>
</dbReference>
<evidence type="ECO:0000256" key="4">
    <source>
        <dbReference type="ARBA" id="ARBA00022598"/>
    </source>
</evidence>
<gene>
    <name evidence="15" type="ORF">SAMN05421804_101583</name>
</gene>
<dbReference type="Gene3D" id="3.40.1190.10">
    <property type="entry name" value="Mur-like, catalytic domain"/>
    <property type="match status" value="1"/>
</dbReference>
<evidence type="ECO:0000313" key="15">
    <source>
        <dbReference type="EMBL" id="SDI06000.1"/>
    </source>
</evidence>
<dbReference type="Proteomes" id="UP000183255">
    <property type="component" value="Unassembled WGS sequence"/>
</dbReference>
<dbReference type="EC" id="6.3.2.17" evidence="3"/>
<dbReference type="SUPFAM" id="SSF53623">
    <property type="entry name" value="MurD-like peptide ligases, catalytic domain"/>
    <property type="match status" value="1"/>
</dbReference>
<dbReference type="PROSITE" id="PS01011">
    <property type="entry name" value="FOLYLPOLYGLU_SYNT_1"/>
    <property type="match status" value="1"/>
</dbReference>
<feature type="domain" description="Mur ligase C-terminal" evidence="13">
    <location>
        <begin position="292"/>
        <end position="440"/>
    </location>
</feature>
<dbReference type="FunFam" id="3.40.1190.10:FF:000011">
    <property type="entry name" value="Folylpolyglutamate synthase/dihydrofolate synthase"/>
    <property type="match status" value="1"/>
</dbReference>
<dbReference type="RefSeq" id="WP_031573850.1">
    <property type="nucleotide sequence ID" value="NZ_FNDZ01000001.1"/>
</dbReference>